<dbReference type="EMBL" id="LOCO01000007">
    <property type="protein sequence ID" value="KXO10197.1"/>
    <property type="molecule type" value="Genomic_DNA"/>
</dbReference>
<dbReference type="PATRIC" id="fig|1306954.6.peg.3683"/>
<dbReference type="Proteomes" id="UP000070282">
    <property type="component" value="Unassembled WGS sequence"/>
</dbReference>
<evidence type="ECO:0000313" key="1">
    <source>
        <dbReference type="EMBL" id="KXO10197.1"/>
    </source>
</evidence>
<protein>
    <submittedName>
        <fullName evidence="1">Uncharacterized protein</fullName>
    </submittedName>
</protein>
<organism evidence="1 2">
    <name type="scientific">Marinobacter excellens LAMA 842</name>
    <dbReference type="NCBI Taxonomy" id="1306954"/>
    <lineage>
        <taxon>Bacteria</taxon>
        <taxon>Pseudomonadati</taxon>
        <taxon>Pseudomonadota</taxon>
        <taxon>Gammaproteobacteria</taxon>
        <taxon>Pseudomonadales</taxon>
        <taxon>Marinobacteraceae</taxon>
        <taxon>Marinobacter</taxon>
    </lineage>
</organism>
<evidence type="ECO:0000313" key="2">
    <source>
        <dbReference type="Proteomes" id="UP000070282"/>
    </source>
</evidence>
<sequence>MFGFPTWMIDESLSQGVSLPIADARFYAWRAKITIDHNAIRECYTCQWPL</sequence>
<gene>
    <name evidence="1" type="ORF">J122_1706</name>
</gene>
<name>A0A137SCM0_9GAMM</name>
<dbReference type="AlphaFoldDB" id="A0A137SCM0"/>
<accession>A0A137SCM0</accession>
<keyword evidence="2" id="KW-1185">Reference proteome</keyword>
<proteinExistence type="predicted"/>
<comment type="caution">
    <text evidence="1">The sequence shown here is derived from an EMBL/GenBank/DDBJ whole genome shotgun (WGS) entry which is preliminary data.</text>
</comment>
<reference evidence="2" key="1">
    <citation type="submission" date="2015-12" db="EMBL/GenBank/DDBJ databases">
        <authorList>
            <person name="Lima A."/>
            <person name="Farahani Zayas N."/>
            <person name="Castro Da Silva M.A."/>
            <person name="Cabral A."/>
            <person name="Pessatti M.L."/>
        </authorList>
    </citation>
    <scope>NUCLEOTIDE SEQUENCE [LARGE SCALE GENOMIC DNA]</scope>
    <source>
        <strain evidence="2">LAMA 842</strain>
    </source>
</reference>